<evidence type="ECO:0000313" key="2">
    <source>
        <dbReference type="EMBL" id="MBB2996583.1"/>
    </source>
</evidence>
<accession>A0A839QLU8</accession>
<organism evidence="2 3">
    <name type="scientific">Paeniglutamicibacter cryotolerans</name>
    <dbReference type="NCBI Taxonomy" id="670079"/>
    <lineage>
        <taxon>Bacteria</taxon>
        <taxon>Bacillati</taxon>
        <taxon>Actinomycetota</taxon>
        <taxon>Actinomycetes</taxon>
        <taxon>Micrococcales</taxon>
        <taxon>Micrococcaceae</taxon>
        <taxon>Paeniglutamicibacter</taxon>
    </lineage>
</organism>
<name>A0A839QLU8_9MICC</name>
<keyword evidence="3" id="KW-1185">Reference proteome</keyword>
<keyword evidence="1" id="KW-1133">Transmembrane helix</keyword>
<protein>
    <submittedName>
        <fullName evidence="2">Uncharacterized protein</fullName>
    </submittedName>
</protein>
<keyword evidence="1" id="KW-0472">Membrane</keyword>
<dbReference type="AlphaFoldDB" id="A0A839QLU8"/>
<dbReference type="Proteomes" id="UP000523000">
    <property type="component" value="Unassembled WGS sequence"/>
</dbReference>
<feature type="transmembrane region" description="Helical" evidence="1">
    <location>
        <begin position="27"/>
        <end position="46"/>
    </location>
</feature>
<gene>
    <name evidence="2" type="ORF">E9229_002830</name>
</gene>
<dbReference type="EMBL" id="JACHVS010000002">
    <property type="protein sequence ID" value="MBB2996583.1"/>
    <property type="molecule type" value="Genomic_DNA"/>
</dbReference>
<evidence type="ECO:0000313" key="3">
    <source>
        <dbReference type="Proteomes" id="UP000523000"/>
    </source>
</evidence>
<keyword evidence="1" id="KW-0812">Transmembrane</keyword>
<evidence type="ECO:0000256" key="1">
    <source>
        <dbReference type="SAM" id="Phobius"/>
    </source>
</evidence>
<proteinExistence type="predicted"/>
<comment type="caution">
    <text evidence="2">The sequence shown here is derived from an EMBL/GenBank/DDBJ whole genome shotgun (WGS) entry which is preliminary data.</text>
</comment>
<sequence length="56" mass="5926">MTNLMVLASCAQSTTECKDYGSNIGALLIIGAVLLASLVGLGVFPYRIRPGADRKR</sequence>
<dbReference type="RefSeq" id="WP_183512138.1">
    <property type="nucleotide sequence ID" value="NZ_BAABGK010000033.1"/>
</dbReference>
<reference evidence="2 3" key="1">
    <citation type="submission" date="2020-08" db="EMBL/GenBank/DDBJ databases">
        <title>Sequencing the genomes of 1000 actinobacteria strains.</title>
        <authorList>
            <person name="Klenk H.-P."/>
        </authorList>
    </citation>
    <scope>NUCLEOTIDE SEQUENCE [LARGE SCALE GENOMIC DNA]</scope>
    <source>
        <strain evidence="2 3">DSM 22826</strain>
    </source>
</reference>